<dbReference type="GO" id="GO:0007166">
    <property type="term" value="P:cell surface receptor signaling pathway"/>
    <property type="evidence" value="ECO:0007669"/>
    <property type="project" value="InterPro"/>
</dbReference>
<evidence type="ECO:0000313" key="5">
    <source>
        <dbReference type="Proteomes" id="UP000316621"/>
    </source>
</evidence>
<dbReference type="PANTHER" id="PTHR27005:SF492">
    <property type="entry name" value="LOW QUALITY PROTEIN: WALL-ASSOCIATED RECEPTOR KINASE-LIKE 1"/>
    <property type="match status" value="1"/>
</dbReference>
<dbReference type="InterPro" id="IPR011009">
    <property type="entry name" value="Kinase-like_dom_sf"/>
</dbReference>
<keyword evidence="1" id="KW-0547">Nucleotide-binding</keyword>
<dbReference type="PROSITE" id="PS50011">
    <property type="entry name" value="PROTEIN_KINASE_DOM"/>
    <property type="match status" value="1"/>
</dbReference>
<evidence type="ECO:0000256" key="2">
    <source>
        <dbReference type="ARBA" id="ARBA00022840"/>
    </source>
</evidence>
<dbReference type="Proteomes" id="UP000316621">
    <property type="component" value="Chromosome 4"/>
</dbReference>
<dbReference type="GO" id="GO:0004674">
    <property type="term" value="F:protein serine/threonine kinase activity"/>
    <property type="evidence" value="ECO:0007669"/>
    <property type="project" value="TreeGrafter"/>
</dbReference>
<dbReference type="PANTHER" id="PTHR27005">
    <property type="entry name" value="WALL-ASSOCIATED RECEPTOR KINASE-LIKE 21"/>
    <property type="match status" value="1"/>
</dbReference>
<reference evidence="4 5" key="1">
    <citation type="journal article" date="2018" name="Science">
        <title>The opium poppy genome and morphinan production.</title>
        <authorList>
            <person name="Guo L."/>
            <person name="Winzer T."/>
            <person name="Yang X."/>
            <person name="Li Y."/>
            <person name="Ning Z."/>
            <person name="He Z."/>
            <person name="Teodor R."/>
            <person name="Lu Y."/>
            <person name="Bowser T.A."/>
            <person name="Graham I.A."/>
            <person name="Ye K."/>
        </authorList>
    </citation>
    <scope>NUCLEOTIDE SEQUENCE [LARGE SCALE GENOMIC DNA]</scope>
    <source>
        <strain evidence="5">cv. HN1</strain>
        <tissue evidence="4">Leaves</tissue>
    </source>
</reference>
<dbReference type="EMBL" id="CM010718">
    <property type="protein sequence ID" value="RZC57731.1"/>
    <property type="molecule type" value="Genomic_DNA"/>
</dbReference>
<dbReference type="GO" id="GO:0005886">
    <property type="term" value="C:plasma membrane"/>
    <property type="evidence" value="ECO:0007669"/>
    <property type="project" value="TreeGrafter"/>
</dbReference>
<proteinExistence type="predicted"/>
<dbReference type="InterPro" id="IPR000719">
    <property type="entry name" value="Prot_kinase_dom"/>
</dbReference>
<evidence type="ECO:0000313" key="4">
    <source>
        <dbReference type="EMBL" id="RZC57731.1"/>
    </source>
</evidence>
<feature type="domain" description="Protein kinase" evidence="3">
    <location>
        <begin position="1"/>
        <end position="106"/>
    </location>
</feature>
<keyword evidence="2" id="KW-0067">ATP-binding</keyword>
<dbReference type="AlphaFoldDB" id="A0A4Y7JCV1"/>
<dbReference type="GO" id="GO:0005524">
    <property type="term" value="F:ATP binding"/>
    <property type="evidence" value="ECO:0007669"/>
    <property type="project" value="UniProtKB-KW"/>
</dbReference>
<dbReference type="Pfam" id="PF07714">
    <property type="entry name" value="PK_Tyr_Ser-Thr"/>
    <property type="match status" value="1"/>
</dbReference>
<evidence type="ECO:0000256" key="1">
    <source>
        <dbReference type="ARBA" id="ARBA00022741"/>
    </source>
</evidence>
<keyword evidence="5" id="KW-1185">Reference proteome</keyword>
<dbReference type="Gramene" id="RZC57731">
    <property type="protein sequence ID" value="RZC57731"/>
    <property type="gene ID" value="C5167_005037"/>
</dbReference>
<evidence type="ECO:0000259" key="3">
    <source>
        <dbReference type="PROSITE" id="PS50011"/>
    </source>
</evidence>
<protein>
    <recommendedName>
        <fullName evidence="3">Protein kinase domain-containing protein</fullName>
    </recommendedName>
</protein>
<dbReference type="InterPro" id="IPR045274">
    <property type="entry name" value="WAK-like"/>
</dbReference>
<gene>
    <name evidence="4" type="ORF">C5167_005037</name>
</gene>
<dbReference type="OMA" id="ENGAWAC"/>
<dbReference type="SUPFAM" id="SSF56112">
    <property type="entry name" value="Protein kinase-like (PK-like)"/>
    <property type="match status" value="1"/>
</dbReference>
<sequence>MDPEYFNTSQLTEKSDVYSFGVVLLELLTGKQPIFEERPGELRNLAAYFLSSMREDRQFQFLEARVVKEATKEQIVAVADLTKRCLNWMGDKRPTMKQVTAELESLRGAENGAWACQPNHETKLVSPTEPKDLYTADPLLYSTFSVDSGQYSLGAGIPASMNIPR</sequence>
<organism evidence="4 5">
    <name type="scientific">Papaver somniferum</name>
    <name type="common">Opium poppy</name>
    <dbReference type="NCBI Taxonomy" id="3469"/>
    <lineage>
        <taxon>Eukaryota</taxon>
        <taxon>Viridiplantae</taxon>
        <taxon>Streptophyta</taxon>
        <taxon>Embryophyta</taxon>
        <taxon>Tracheophyta</taxon>
        <taxon>Spermatophyta</taxon>
        <taxon>Magnoliopsida</taxon>
        <taxon>Ranunculales</taxon>
        <taxon>Papaveraceae</taxon>
        <taxon>Papaveroideae</taxon>
        <taxon>Papaver</taxon>
    </lineage>
</organism>
<name>A0A4Y7JCV1_PAPSO</name>
<accession>A0A4Y7JCV1</accession>
<dbReference type="Gene3D" id="1.10.510.10">
    <property type="entry name" value="Transferase(Phosphotransferase) domain 1"/>
    <property type="match status" value="1"/>
</dbReference>
<dbReference type="InterPro" id="IPR001245">
    <property type="entry name" value="Ser-Thr/Tyr_kinase_cat_dom"/>
</dbReference>